<gene>
    <name evidence="2" type="ORF">AVDCRST_MAG30-3034</name>
</gene>
<dbReference type="Gene3D" id="2.130.10.10">
    <property type="entry name" value="YVTN repeat-like/Quinoprotein amine dehydrogenase"/>
    <property type="match status" value="1"/>
</dbReference>
<dbReference type="InterPro" id="IPR015943">
    <property type="entry name" value="WD40/YVTN_repeat-like_dom_sf"/>
</dbReference>
<organism evidence="2">
    <name type="scientific">uncultured Solirubrobacteraceae bacterium</name>
    <dbReference type="NCBI Taxonomy" id="1162706"/>
    <lineage>
        <taxon>Bacteria</taxon>
        <taxon>Bacillati</taxon>
        <taxon>Actinomycetota</taxon>
        <taxon>Thermoleophilia</taxon>
        <taxon>Solirubrobacterales</taxon>
        <taxon>Solirubrobacteraceae</taxon>
        <taxon>environmental samples</taxon>
    </lineage>
</organism>
<dbReference type="NCBIfam" id="NF045728">
    <property type="entry name" value="glycosyl_F510_1955"/>
    <property type="match status" value="1"/>
</dbReference>
<name>A0A6J4TEY3_9ACTN</name>
<evidence type="ECO:0008006" key="3">
    <source>
        <dbReference type="Google" id="ProtNLM"/>
    </source>
</evidence>
<dbReference type="AlphaFoldDB" id="A0A6J4TEY3"/>
<keyword evidence="1" id="KW-0732">Signal</keyword>
<dbReference type="InterPro" id="IPR054817">
    <property type="entry name" value="Glycosyl_F510_1955-like"/>
</dbReference>
<protein>
    <recommendedName>
        <fullName evidence="3">GH74</fullName>
    </recommendedName>
</protein>
<evidence type="ECO:0000256" key="1">
    <source>
        <dbReference type="SAM" id="SignalP"/>
    </source>
</evidence>
<dbReference type="EMBL" id="CADCVS010000390">
    <property type="protein sequence ID" value="CAA9520869.1"/>
    <property type="molecule type" value="Genomic_DNA"/>
</dbReference>
<dbReference type="SUPFAM" id="SSF110296">
    <property type="entry name" value="Oligoxyloglucan reducing end-specific cellobiohydrolase"/>
    <property type="match status" value="1"/>
</dbReference>
<proteinExistence type="predicted"/>
<evidence type="ECO:0000313" key="2">
    <source>
        <dbReference type="EMBL" id="CAA9520869.1"/>
    </source>
</evidence>
<feature type="signal peptide" evidence="1">
    <location>
        <begin position="1"/>
        <end position="17"/>
    </location>
</feature>
<accession>A0A6J4TEY3</accession>
<reference evidence="2" key="1">
    <citation type="submission" date="2020-02" db="EMBL/GenBank/DDBJ databases">
        <authorList>
            <person name="Meier V. D."/>
        </authorList>
    </citation>
    <scope>NUCLEOTIDE SEQUENCE</scope>
    <source>
        <strain evidence="2">AVDCRST_MAG30</strain>
    </source>
</reference>
<feature type="chain" id="PRO_5039392134" description="GH74" evidence="1">
    <location>
        <begin position="18"/>
        <end position="284"/>
    </location>
</feature>
<dbReference type="PROSITE" id="PS51257">
    <property type="entry name" value="PROKAR_LIPOPROTEIN"/>
    <property type="match status" value="1"/>
</dbReference>
<sequence>MRRAWAAVATAAALALAGCGGEPAEEAAAPAAVSDGGVSHVHGVGVNPADGAVIVATHTGLFRAAPGQTTPERIGDRRQDTMGFTVVGPDEFLGSGHPDPRDDLPPLLGLIASGDAGRSWTPRSLLGEADFHVLRASGRRIYGVNSADGRLLVSGDGGQQWTPRTPPAPLLDLAIDPRDPDRIVASGEAGLFSSANAGRSWRPLQTQQTGLLAWSPEGLMLVDGAGEVHASADAGRTSARVGSAGGQPVAVAAHAGQLLVALPDNTVRLSRDGGRTWALRVQGA</sequence>